<keyword evidence="4 8" id="KW-0732">Signal</keyword>
<keyword evidence="3" id="KW-0309">Germination</keyword>
<accession>A0ABZ0RZT1</accession>
<dbReference type="InterPro" id="IPR046953">
    <property type="entry name" value="Spore_GerAC-like_C"/>
</dbReference>
<comment type="subcellular location">
    <subcellularLocation>
        <location evidence="1">Membrane</location>
        <topology evidence="1">Lipid-anchor</topology>
    </subcellularLocation>
</comment>
<evidence type="ECO:0000256" key="3">
    <source>
        <dbReference type="ARBA" id="ARBA00022544"/>
    </source>
</evidence>
<feature type="chain" id="PRO_5046448984" evidence="8">
    <location>
        <begin position="20"/>
        <end position="400"/>
    </location>
</feature>
<dbReference type="PANTHER" id="PTHR35789">
    <property type="entry name" value="SPORE GERMINATION PROTEIN B3"/>
    <property type="match status" value="1"/>
</dbReference>
<comment type="similarity">
    <text evidence="2">Belongs to the GerABKC lipoprotein family.</text>
</comment>
<dbReference type="Pfam" id="PF25198">
    <property type="entry name" value="Spore_GerAC_N"/>
    <property type="match status" value="1"/>
</dbReference>
<evidence type="ECO:0000259" key="9">
    <source>
        <dbReference type="Pfam" id="PF05504"/>
    </source>
</evidence>
<feature type="domain" description="Spore germination protein N-terminal" evidence="10">
    <location>
        <begin position="23"/>
        <end position="196"/>
    </location>
</feature>
<keyword evidence="7" id="KW-0449">Lipoprotein</keyword>
<evidence type="ECO:0000313" key="12">
    <source>
        <dbReference type="Proteomes" id="UP001322664"/>
    </source>
</evidence>
<keyword evidence="5" id="KW-0472">Membrane</keyword>
<dbReference type="NCBIfam" id="TIGR02887">
    <property type="entry name" value="spore_ger_x_C"/>
    <property type="match status" value="1"/>
</dbReference>
<protein>
    <submittedName>
        <fullName evidence="11">Ger(X)C family spore germination protein</fullName>
    </submittedName>
</protein>
<evidence type="ECO:0000256" key="8">
    <source>
        <dbReference type="SAM" id="SignalP"/>
    </source>
</evidence>
<name>A0ABZ0RZT1_9BACI</name>
<organism evidence="11 12">
    <name type="scientific">Lysinibacillus louembei</name>
    <dbReference type="NCBI Taxonomy" id="1470088"/>
    <lineage>
        <taxon>Bacteria</taxon>
        <taxon>Bacillati</taxon>
        <taxon>Bacillota</taxon>
        <taxon>Bacilli</taxon>
        <taxon>Bacillales</taxon>
        <taxon>Bacillaceae</taxon>
        <taxon>Lysinibacillus</taxon>
    </lineage>
</organism>
<evidence type="ECO:0000313" key="11">
    <source>
        <dbReference type="EMBL" id="WPK10517.1"/>
    </source>
</evidence>
<feature type="domain" description="Spore germination GerAC-like C-terminal" evidence="9">
    <location>
        <begin position="222"/>
        <end position="384"/>
    </location>
</feature>
<evidence type="ECO:0000256" key="1">
    <source>
        <dbReference type="ARBA" id="ARBA00004635"/>
    </source>
</evidence>
<dbReference type="InterPro" id="IPR057336">
    <property type="entry name" value="GerAC_N"/>
</dbReference>
<keyword evidence="12" id="KW-1185">Reference proteome</keyword>
<feature type="signal peptide" evidence="8">
    <location>
        <begin position="1"/>
        <end position="19"/>
    </location>
</feature>
<dbReference type="Proteomes" id="UP001322664">
    <property type="component" value="Chromosome"/>
</dbReference>
<dbReference type="PANTHER" id="PTHR35789:SF1">
    <property type="entry name" value="SPORE GERMINATION PROTEIN B3"/>
    <property type="match status" value="1"/>
</dbReference>
<evidence type="ECO:0000259" key="10">
    <source>
        <dbReference type="Pfam" id="PF25198"/>
    </source>
</evidence>
<dbReference type="Pfam" id="PF05504">
    <property type="entry name" value="Spore_GerAC"/>
    <property type="match status" value="1"/>
</dbReference>
<dbReference type="InterPro" id="IPR008844">
    <property type="entry name" value="Spore_GerAC-like"/>
</dbReference>
<proteinExistence type="inferred from homology"/>
<gene>
    <name evidence="11" type="ORF">R6U77_11535</name>
</gene>
<reference evidence="11 12" key="1">
    <citation type="submission" date="2023-09" db="EMBL/GenBank/DDBJ databases">
        <authorList>
            <person name="Page C.A."/>
            <person name="Perez-Diaz I.M."/>
        </authorList>
    </citation>
    <scope>NUCLEOTIDE SEQUENCE [LARGE SCALE GENOMIC DNA]</scope>
    <source>
        <strain evidence="11 12">Ll15</strain>
    </source>
</reference>
<evidence type="ECO:0000256" key="7">
    <source>
        <dbReference type="ARBA" id="ARBA00023288"/>
    </source>
</evidence>
<evidence type="ECO:0000256" key="2">
    <source>
        <dbReference type="ARBA" id="ARBA00007886"/>
    </source>
</evidence>
<dbReference type="EMBL" id="CP137624">
    <property type="protein sequence ID" value="WPK10517.1"/>
    <property type="molecule type" value="Genomic_DNA"/>
</dbReference>
<dbReference type="InterPro" id="IPR038501">
    <property type="entry name" value="Spore_GerAC_C_sf"/>
</dbReference>
<sequence length="400" mass="44617">MKKIAALLLCTILCLLLSACWSKKELNEIAIVVALGIDQVDDEYEITVQVVNPGEISSKQPTSGRSPVTSYSATGSTLYEAIRKVTLESPRKSYFAHLQMVILGKELVTKDIRPVLDFLSRDHEFRNDFNIIVAHEDTAKDIVSVLTPIEKIPANKITSSLKTSEKAWGSTVTMTMNDLITFLHDGNNNLVLSTITLLGNKQIGKTQANVDQITISAILQYSGLAVIKNGKMIGILTEEQSKSYNFLMNNIKSTVEIVACPEEGNLATEITASKTTIKGTFENDVPSFDIKVNVEQNVGEVKCRIDLQAKQTMDYINHETSVTLAKKIEDTLHTLQQTYDADVVHFGQVLHRQEPKKWRKIKEQWPMLFQNAKVTVNVKVDTITPGTIQNSTFYPIKESK</sequence>
<keyword evidence="6" id="KW-0564">Palmitate</keyword>
<evidence type="ECO:0000256" key="6">
    <source>
        <dbReference type="ARBA" id="ARBA00023139"/>
    </source>
</evidence>
<dbReference type="Gene3D" id="6.20.190.10">
    <property type="entry name" value="Nutrient germinant receptor protein C, domain 1"/>
    <property type="match status" value="1"/>
</dbReference>
<dbReference type="RefSeq" id="WP_319835738.1">
    <property type="nucleotide sequence ID" value="NZ_CP137624.1"/>
</dbReference>
<evidence type="ECO:0000256" key="4">
    <source>
        <dbReference type="ARBA" id="ARBA00022729"/>
    </source>
</evidence>
<dbReference type="Gene3D" id="3.30.300.210">
    <property type="entry name" value="Nutrient germinant receptor protein C, domain 3"/>
    <property type="match status" value="1"/>
</dbReference>
<evidence type="ECO:0000256" key="5">
    <source>
        <dbReference type="ARBA" id="ARBA00023136"/>
    </source>
</evidence>
<dbReference type="PROSITE" id="PS51257">
    <property type="entry name" value="PROKAR_LIPOPROTEIN"/>
    <property type="match status" value="1"/>
</dbReference>